<feature type="domain" description="Glycosyl transferase family 1" evidence="1">
    <location>
        <begin position="197"/>
        <end position="340"/>
    </location>
</feature>
<reference evidence="3" key="1">
    <citation type="submission" date="2014-04" db="EMBL/GenBank/DDBJ databases">
        <authorList>
            <person name="Harrison E."/>
        </authorList>
    </citation>
    <scope>NUCLEOTIDE SEQUENCE</scope>
    <source>
        <strain evidence="3">7444</strain>
    </source>
</reference>
<evidence type="ECO:0000259" key="2">
    <source>
        <dbReference type="Pfam" id="PF13439"/>
    </source>
</evidence>
<gene>
    <name evidence="3" type="primary">wbaZ</name>
</gene>
<dbReference type="CDD" id="cd03804">
    <property type="entry name" value="GT4_WbaZ-like"/>
    <property type="match status" value="1"/>
</dbReference>
<protein>
    <submittedName>
        <fullName evidence="3">Glycosyl transferase family 1 protein</fullName>
    </submittedName>
</protein>
<dbReference type="EMBL" id="AB924573">
    <property type="protein sequence ID" value="BAT23659.1"/>
    <property type="molecule type" value="Genomic_DNA"/>
</dbReference>
<keyword evidence="3" id="KW-0808">Transferase</keyword>
<dbReference type="SUPFAM" id="SSF53756">
    <property type="entry name" value="UDP-Glycosyltransferase/glycogen phosphorylase"/>
    <property type="match status" value="1"/>
</dbReference>
<organism evidence="3">
    <name type="scientific">Klebsiella sp. 7444</name>
    <dbReference type="NCBI Taxonomy" id="1497812"/>
    <lineage>
        <taxon>Bacteria</taxon>
        <taxon>Pseudomonadati</taxon>
        <taxon>Pseudomonadota</taxon>
        <taxon>Gammaproteobacteria</taxon>
        <taxon>Enterobacterales</taxon>
        <taxon>Enterobacteriaceae</taxon>
        <taxon>Klebsiella/Raoultella group</taxon>
        <taxon>Klebsiella</taxon>
    </lineage>
</organism>
<dbReference type="InterPro" id="IPR001296">
    <property type="entry name" value="Glyco_trans_1"/>
</dbReference>
<dbReference type="InterPro" id="IPR050194">
    <property type="entry name" value="Glycosyltransferase_grp1"/>
</dbReference>
<dbReference type="Gene3D" id="3.40.50.2000">
    <property type="entry name" value="Glycogen Phosphorylase B"/>
    <property type="match status" value="2"/>
</dbReference>
<dbReference type="AlphaFoldDB" id="A0A0P0YR49"/>
<accession>A0A0P0YR49</accession>
<dbReference type="Pfam" id="PF00534">
    <property type="entry name" value="Glycos_transf_1"/>
    <property type="match status" value="1"/>
</dbReference>
<dbReference type="InterPro" id="IPR028098">
    <property type="entry name" value="Glyco_trans_4-like_N"/>
</dbReference>
<evidence type="ECO:0000313" key="3">
    <source>
        <dbReference type="EMBL" id="BAT23659.1"/>
    </source>
</evidence>
<sequence length="384" mass="44028">MSQDISVGIVADWLVTYAGAERVIKEFIDLYPTSELYALVEYLSDEDRIFFQGKKATTSFVQKLPYAKKKYQKYLPFMPFAVEQIDVTKHDVVISSSHAVAKGILTGPDQLHISYVHSPIRYAWDMQFQYLRESGLDKGLKGLLAKWILHKIRMWDYRTSNGVDHFIANSHFIARRIMKVYGRKADVIYPPVDVHRFDLVEKKEDFYLTASRLVPYKRIDLIVEAFSHMPDKKLVVIGDGSEMTKIKNKAKGNIEILGYQPNSVMEDYMKKAKAFVFAAEEDFGITPVEAQACGTPVIAFGKGGSLETVRPYGVAQATGFFFEEQTISSLINAVNNFEENFHNINPIDCRNNALKFSAERFREEFNTYVSTKWLDFNTSKMIKY</sequence>
<evidence type="ECO:0000259" key="1">
    <source>
        <dbReference type="Pfam" id="PF00534"/>
    </source>
</evidence>
<dbReference type="GO" id="GO:0016757">
    <property type="term" value="F:glycosyltransferase activity"/>
    <property type="evidence" value="ECO:0007669"/>
    <property type="project" value="InterPro"/>
</dbReference>
<dbReference type="PANTHER" id="PTHR45947:SF3">
    <property type="entry name" value="SULFOQUINOVOSYL TRANSFERASE SQD2"/>
    <property type="match status" value="1"/>
</dbReference>
<dbReference type="PANTHER" id="PTHR45947">
    <property type="entry name" value="SULFOQUINOVOSYL TRANSFERASE SQD2"/>
    <property type="match status" value="1"/>
</dbReference>
<proteinExistence type="predicted"/>
<feature type="domain" description="Glycosyltransferase subfamily 4-like N-terminal" evidence="2">
    <location>
        <begin position="55"/>
        <end position="196"/>
    </location>
</feature>
<dbReference type="Pfam" id="PF13439">
    <property type="entry name" value="Glyco_transf_4"/>
    <property type="match status" value="1"/>
</dbReference>
<reference evidence="3" key="2">
    <citation type="journal article" date="2015" name="Sci. Rep.">
        <title>Genetic analysis of capsular polysaccharide synthesis gene clusters in 79 capsular types of Klebsiella spp.</title>
        <authorList>
            <person name="Pan Y.J."/>
            <person name="Lin T.L."/>
            <person name="Chen C.T."/>
            <person name="Chen Y.Y."/>
            <person name="Hsieh P.F."/>
            <person name="Hsu C.R."/>
            <person name="Wu M.C."/>
            <person name="Wang J.T."/>
        </authorList>
    </citation>
    <scope>NUCLEOTIDE SEQUENCE</scope>
    <source>
        <strain evidence="3">7444</strain>
    </source>
</reference>
<name>A0A0P0YR49_9ENTR</name>